<dbReference type="AlphaFoldDB" id="A0A2A6EF85"/>
<organism evidence="1 2">
    <name type="scientific">Prevotella intermedia</name>
    <dbReference type="NCBI Taxonomy" id="28131"/>
    <lineage>
        <taxon>Bacteria</taxon>
        <taxon>Pseudomonadati</taxon>
        <taxon>Bacteroidota</taxon>
        <taxon>Bacteroidia</taxon>
        <taxon>Bacteroidales</taxon>
        <taxon>Prevotellaceae</taxon>
        <taxon>Prevotella</taxon>
    </lineage>
</organism>
<gene>
    <name evidence="1" type="ORF">CLI71_05990</name>
</gene>
<name>A0A2A6EF85_PREIN</name>
<dbReference type="EMBL" id="NSLY01000013">
    <property type="protein sequence ID" value="PDP60287.1"/>
    <property type="molecule type" value="Genomic_DNA"/>
</dbReference>
<evidence type="ECO:0000313" key="1">
    <source>
        <dbReference type="EMBL" id="PDP60287.1"/>
    </source>
</evidence>
<protein>
    <submittedName>
        <fullName evidence="1">Uncharacterized protein</fullName>
    </submittedName>
</protein>
<accession>A0A2A6EF85</accession>
<reference evidence="1 2" key="1">
    <citation type="submission" date="2017-09" db="EMBL/GenBank/DDBJ databases">
        <title>Phase variable restriction modification systems are present in the genome sequences of periodontal pathogens Prevotella intermedia, Tannerella forsythia and Porphyromonas gingivalis.</title>
        <authorList>
            <person name="Haigh R.D."/>
            <person name="Crawford L."/>
            <person name="Ralph J."/>
            <person name="Wanford J."/>
            <person name="Vartoukian S.R."/>
            <person name="Hijazib K."/>
            <person name="Wade W."/>
            <person name="Oggioni M.R."/>
        </authorList>
    </citation>
    <scope>NUCLEOTIDE SEQUENCE [LARGE SCALE GENOMIC DNA]</scope>
    <source>
        <strain evidence="1 2">WW2834</strain>
    </source>
</reference>
<evidence type="ECO:0000313" key="2">
    <source>
        <dbReference type="Proteomes" id="UP000219058"/>
    </source>
</evidence>
<comment type="caution">
    <text evidence="1">The sequence shown here is derived from an EMBL/GenBank/DDBJ whole genome shotgun (WGS) entry which is preliminary data.</text>
</comment>
<dbReference type="Proteomes" id="UP000219058">
    <property type="component" value="Unassembled WGS sequence"/>
</dbReference>
<proteinExistence type="predicted"/>
<sequence length="96" mass="11413">MHGKSGCFASQNLRFRNAKSKLSFFFGIIFTKRKWFSFKTVLSMLLIKPMAGFAKNRLIDVFSKYRSRFYAKLYCHLPQTKIIPYLCIRLAEIRLY</sequence>